<evidence type="ECO:0000256" key="1">
    <source>
        <dbReference type="SAM" id="Coils"/>
    </source>
</evidence>
<evidence type="ECO:0000256" key="2">
    <source>
        <dbReference type="SAM" id="MobiDB-lite"/>
    </source>
</evidence>
<name>A0A835VN66_9CHLO</name>
<evidence type="ECO:0000313" key="3">
    <source>
        <dbReference type="EMBL" id="KAG2423027.1"/>
    </source>
</evidence>
<accession>A0A835VN66</accession>
<organism evidence="3 4">
    <name type="scientific">Chlamydomonas schloesseri</name>
    <dbReference type="NCBI Taxonomy" id="2026947"/>
    <lineage>
        <taxon>Eukaryota</taxon>
        <taxon>Viridiplantae</taxon>
        <taxon>Chlorophyta</taxon>
        <taxon>core chlorophytes</taxon>
        <taxon>Chlorophyceae</taxon>
        <taxon>CS clade</taxon>
        <taxon>Chlamydomonadales</taxon>
        <taxon>Chlamydomonadaceae</taxon>
        <taxon>Chlamydomonas</taxon>
    </lineage>
</organism>
<feature type="compositionally biased region" description="Low complexity" evidence="2">
    <location>
        <begin position="246"/>
        <end position="262"/>
    </location>
</feature>
<feature type="region of interest" description="Disordered" evidence="2">
    <location>
        <begin position="347"/>
        <end position="379"/>
    </location>
</feature>
<feature type="compositionally biased region" description="Basic and acidic residues" evidence="2">
    <location>
        <begin position="53"/>
        <end position="92"/>
    </location>
</feature>
<protein>
    <submittedName>
        <fullName evidence="3">Uncharacterized protein</fullName>
    </submittedName>
</protein>
<feature type="coiled-coil region" evidence="1">
    <location>
        <begin position="683"/>
        <end position="710"/>
    </location>
</feature>
<feature type="compositionally biased region" description="Low complexity" evidence="2">
    <location>
        <begin position="227"/>
        <end position="237"/>
    </location>
</feature>
<evidence type="ECO:0000313" key="4">
    <source>
        <dbReference type="Proteomes" id="UP000613740"/>
    </source>
</evidence>
<comment type="caution">
    <text evidence="3">The sequence shown here is derived from an EMBL/GenBank/DDBJ whole genome shotgun (WGS) entry which is preliminary data.</text>
</comment>
<feature type="compositionally biased region" description="Basic and acidic residues" evidence="2">
    <location>
        <begin position="36"/>
        <end position="45"/>
    </location>
</feature>
<keyword evidence="4" id="KW-1185">Reference proteome</keyword>
<feature type="region of interest" description="Disordered" evidence="2">
    <location>
        <begin position="19"/>
        <end position="110"/>
    </location>
</feature>
<gene>
    <name evidence="3" type="ORF">HYH02_015372</name>
</gene>
<dbReference type="Proteomes" id="UP000613740">
    <property type="component" value="Unassembled WGS sequence"/>
</dbReference>
<feature type="region of interest" description="Disordered" evidence="2">
    <location>
        <begin position="605"/>
        <end position="625"/>
    </location>
</feature>
<sequence>MRPTTLDGAIRDAIYVSEGSERPVRGGAVAEEEDFDRAPRSERPHIPAAAAGADDRRVRFDVPSRPNPRFERERPNVVVNNRRDGRWEERRPRPGPRPSSSNPSAEPLASRVEDLQKQLAKLTINLHELTRSPIEANYYRSAPEANMIEVGPGRRHTVEAYVQAPEAYMKRVSEFEGSALPRKRYTVPFPRPPAMDDLVPLDSRRDEDGDMPMDDLPPPVVTPPARTPTTAAPSDTPRVNRSRINATSPARATTGARGAAPRSKILGIARSHTRAAAAATMPTVAAAVPVARPIAATVRRAAAPAINSTMTRVTEIPYPKWQEAATLTVDADDGISDIETYMMQAPKTPSNADAAPALASDSPRTAPAGQPEDEEQKASRAAALAADMMRWRLAQEHYAKYGRVPSFAPADFVPARENAAVMTSPTSSGDVSDTQEGTASNVVLSNTASGGLDADAVVPSASPPPEGEMTTDLQIVPLIDAPAAMMVNTSEPASPVFVSLLRHLNLEPTHSERAEMFDAIYRDDGDESLPLWSNGFAGEPATQPATPRLAPDDEPAEETMPPLLDASDSENGSGSSAEGSEPETESGEEWEPNELATWTSGEMLTADAGAPSFPNSGPPSPRSFAAGFVPQTPHVSIPYEIVEGLTPAGHVKLALDVARAAQTHYRAQPAPDAEFTAKLTSMLAVLSDALRTSQDKLSKAQDRIIELEAAYTRRDGEYAALSAVNARLGNSNVVMGAKLRWMERQYRASSERVAELTNFARNLEQYWGNKLKYSVGQFGVAVRGAVAVGSFALLLNTLTTETPAYYTLEDPASINKMISAAAALVYRLSSQPHLASAVRRLLGATSISTCPGGPIVSRVPHYADLQSEEERVVLQPFHLAIRHAMVAGAEVTRHLAYTAASVVTQEAAPTETAALPAPATLAAPPAAAAAAA</sequence>
<feature type="compositionally biased region" description="Low complexity" evidence="2">
    <location>
        <begin position="349"/>
        <end position="363"/>
    </location>
</feature>
<feature type="region of interest" description="Disordered" evidence="2">
    <location>
        <begin position="531"/>
        <end position="592"/>
    </location>
</feature>
<keyword evidence="1" id="KW-0175">Coiled coil</keyword>
<feature type="compositionally biased region" description="Pro residues" evidence="2">
    <location>
        <begin position="215"/>
        <end position="226"/>
    </location>
</feature>
<reference evidence="3" key="1">
    <citation type="journal article" date="2020" name="bioRxiv">
        <title>Comparative genomics of Chlamydomonas.</title>
        <authorList>
            <person name="Craig R.J."/>
            <person name="Hasan A.R."/>
            <person name="Ness R.W."/>
            <person name="Keightley P.D."/>
        </authorList>
    </citation>
    <scope>NUCLEOTIDE SEQUENCE</scope>
    <source>
        <strain evidence="3">CCAP 11/173</strain>
    </source>
</reference>
<proteinExistence type="predicted"/>
<feature type="compositionally biased region" description="Acidic residues" evidence="2">
    <location>
        <begin position="580"/>
        <end position="592"/>
    </location>
</feature>
<dbReference type="AlphaFoldDB" id="A0A835VN66"/>
<feature type="compositionally biased region" description="Low complexity" evidence="2">
    <location>
        <begin position="565"/>
        <end position="579"/>
    </location>
</feature>
<feature type="region of interest" description="Disordered" evidence="2">
    <location>
        <begin position="186"/>
        <end position="262"/>
    </location>
</feature>
<dbReference type="EMBL" id="JAEHOD010000171">
    <property type="protein sequence ID" value="KAG2423027.1"/>
    <property type="molecule type" value="Genomic_DNA"/>
</dbReference>